<dbReference type="Gene3D" id="2.60.120.10">
    <property type="entry name" value="Jelly Rolls"/>
    <property type="match status" value="1"/>
</dbReference>
<gene>
    <name evidence="5" type="ORF">FK220_003120</name>
</gene>
<reference evidence="5" key="2">
    <citation type="submission" date="2020-03" db="EMBL/GenBank/DDBJ databases">
        <title>Flavobacteriaceae bacterium strain TP-CH-4, a member of the family Flavobacteriaceae isolated from a deep-sea seamount.</title>
        <authorList>
            <person name="Zhang D.-C."/>
        </authorList>
    </citation>
    <scope>NUCLEOTIDE SEQUENCE</scope>
    <source>
        <strain evidence="5">TP-CH-4</strain>
    </source>
</reference>
<dbReference type="InterPro" id="IPR018062">
    <property type="entry name" value="HTH_AraC-typ_CS"/>
</dbReference>
<dbReference type="PRINTS" id="PR00032">
    <property type="entry name" value="HTHARAC"/>
</dbReference>
<comment type="caution">
    <text evidence="5">The sequence shown here is derived from an EMBL/GenBank/DDBJ whole genome shotgun (WGS) entry which is preliminary data.</text>
</comment>
<dbReference type="GO" id="GO:0003700">
    <property type="term" value="F:DNA-binding transcription factor activity"/>
    <property type="evidence" value="ECO:0007669"/>
    <property type="project" value="InterPro"/>
</dbReference>
<dbReference type="InterPro" id="IPR018060">
    <property type="entry name" value="HTH_AraC"/>
</dbReference>
<reference evidence="5" key="1">
    <citation type="submission" date="2019-07" db="EMBL/GenBank/DDBJ databases">
        <authorList>
            <person name="De-Chao Zhang Q."/>
        </authorList>
    </citation>
    <scope>NUCLEOTIDE SEQUENCE</scope>
    <source>
        <strain evidence="5">TP-CH-4</strain>
    </source>
</reference>
<dbReference type="PROSITE" id="PS01124">
    <property type="entry name" value="HTH_ARAC_FAMILY_2"/>
    <property type="match status" value="1"/>
</dbReference>
<sequence length="282" mass="33384">MKPTLEQLNLNNSERSFRFFKREVDAFRPFWHYHPELEVTFISKGNGTRFVGNSIEPFTNMDLVMIGKNLPHHWVGVRSDTEEKQEAFVFQFNDDMFVGFKECSDFEILFDLSGRGIFFESPSNSLVHRILNFEFLNDVEQLCSLLLLMKDLNSHGRKRFLTSESYALMHNQKLTRQKFTKVNHHILENLDQKLTVNEMAEITHMVPQSFCRWFKKHSGHSFVNFLNLSRIERACQHLVLSSNPIQEIAFNCGFETISHFNRTFKKIKKISPREYRSKKYSR</sequence>
<dbReference type="GO" id="GO:0043565">
    <property type="term" value="F:sequence-specific DNA binding"/>
    <property type="evidence" value="ECO:0007669"/>
    <property type="project" value="InterPro"/>
</dbReference>
<dbReference type="PROSITE" id="PS00041">
    <property type="entry name" value="HTH_ARAC_FAMILY_1"/>
    <property type="match status" value="1"/>
</dbReference>
<keyword evidence="2" id="KW-0238">DNA-binding</keyword>
<evidence type="ECO:0000313" key="5">
    <source>
        <dbReference type="EMBL" id="NHF58317.1"/>
    </source>
</evidence>
<dbReference type="InterPro" id="IPR011051">
    <property type="entry name" value="RmlC_Cupin_sf"/>
</dbReference>
<dbReference type="PANTHER" id="PTHR43280:SF27">
    <property type="entry name" value="TRANSCRIPTIONAL REGULATOR MTLR"/>
    <property type="match status" value="1"/>
</dbReference>
<dbReference type="InterPro" id="IPR009057">
    <property type="entry name" value="Homeodomain-like_sf"/>
</dbReference>
<name>A0A967AVF4_9FLAO</name>
<evidence type="ECO:0000259" key="4">
    <source>
        <dbReference type="PROSITE" id="PS01124"/>
    </source>
</evidence>
<dbReference type="PANTHER" id="PTHR43280">
    <property type="entry name" value="ARAC-FAMILY TRANSCRIPTIONAL REGULATOR"/>
    <property type="match status" value="1"/>
</dbReference>
<dbReference type="Gene3D" id="1.10.10.60">
    <property type="entry name" value="Homeodomain-like"/>
    <property type="match status" value="2"/>
</dbReference>
<dbReference type="InterPro" id="IPR014710">
    <property type="entry name" value="RmlC-like_jellyroll"/>
</dbReference>
<organism evidence="5 6">
    <name type="scientific">Pelagihabitans pacificus</name>
    <dbReference type="NCBI Taxonomy" id="2696054"/>
    <lineage>
        <taxon>Bacteria</taxon>
        <taxon>Pseudomonadati</taxon>
        <taxon>Bacteroidota</taxon>
        <taxon>Flavobacteriia</taxon>
        <taxon>Flavobacteriales</taxon>
        <taxon>Flavobacteriaceae</taxon>
        <taxon>Pelagihabitans</taxon>
    </lineage>
</organism>
<keyword evidence="1" id="KW-0805">Transcription regulation</keyword>
<keyword evidence="6" id="KW-1185">Reference proteome</keyword>
<feature type="domain" description="HTH araC/xylS-type" evidence="4">
    <location>
        <begin position="180"/>
        <end position="278"/>
    </location>
</feature>
<dbReference type="AlphaFoldDB" id="A0A967AVF4"/>
<dbReference type="Pfam" id="PF12833">
    <property type="entry name" value="HTH_18"/>
    <property type="match status" value="1"/>
</dbReference>
<dbReference type="SMART" id="SM00342">
    <property type="entry name" value="HTH_ARAC"/>
    <property type="match status" value="1"/>
</dbReference>
<dbReference type="InterPro" id="IPR020449">
    <property type="entry name" value="Tscrpt_reg_AraC-type_HTH"/>
</dbReference>
<proteinExistence type="predicted"/>
<evidence type="ECO:0000256" key="3">
    <source>
        <dbReference type="ARBA" id="ARBA00023163"/>
    </source>
</evidence>
<evidence type="ECO:0000256" key="1">
    <source>
        <dbReference type="ARBA" id="ARBA00023015"/>
    </source>
</evidence>
<dbReference type="EMBL" id="VIKU02000001">
    <property type="protein sequence ID" value="NHF58317.1"/>
    <property type="molecule type" value="Genomic_DNA"/>
</dbReference>
<dbReference type="RefSeq" id="WP_152572814.1">
    <property type="nucleotide sequence ID" value="NZ_VIKU02000001.1"/>
</dbReference>
<evidence type="ECO:0000313" key="6">
    <source>
        <dbReference type="Proteomes" id="UP000707206"/>
    </source>
</evidence>
<dbReference type="SUPFAM" id="SSF46689">
    <property type="entry name" value="Homeodomain-like"/>
    <property type="match status" value="2"/>
</dbReference>
<accession>A0A967AVF4</accession>
<dbReference type="SUPFAM" id="SSF51182">
    <property type="entry name" value="RmlC-like cupins"/>
    <property type="match status" value="1"/>
</dbReference>
<protein>
    <submittedName>
        <fullName evidence="5">Helix-turn-helix transcriptional regulator</fullName>
    </submittedName>
</protein>
<evidence type="ECO:0000256" key="2">
    <source>
        <dbReference type="ARBA" id="ARBA00023125"/>
    </source>
</evidence>
<dbReference type="Proteomes" id="UP000707206">
    <property type="component" value="Unassembled WGS sequence"/>
</dbReference>
<keyword evidence="3" id="KW-0804">Transcription</keyword>